<keyword evidence="3" id="KW-1185">Reference proteome</keyword>
<protein>
    <submittedName>
        <fullName evidence="2">Uncharacterized protein</fullName>
    </submittedName>
</protein>
<organism evidence="2 3">
    <name type="scientific">Arabis nemorensis</name>
    <dbReference type="NCBI Taxonomy" id="586526"/>
    <lineage>
        <taxon>Eukaryota</taxon>
        <taxon>Viridiplantae</taxon>
        <taxon>Streptophyta</taxon>
        <taxon>Embryophyta</taxon>
        <taxon>Tracheophyta</taxon>
        <taxon>Spermatophyta</taxon>
        <taxon>Magnoliopsida</taxon>
        <taxon>eudicotyledons</taxon>
        <taxon>Gunneridae</taxon>
        <taxon>Pentapetalae</taxon>
        <taxon>rosids</taxon>
        <taxon>malvids</taxon>
        <taxon>Brassicales</taxon>
        <taxon>Brassicaceae</taxon>
        <taxon>Arabideae</taxon>
        <taxon>Arabis</taxon>
    </lineage>
</organism>
<keyword evidence="1" id="KW-1133">Transmembrane helix</keyword>
<evidence type="ECO:0000313" key="3">
    <source>
        <dbReference type="Proteomes" id="UP000489600"/>
    </source>
</evidence>
<dbReference type="InterPro" id="IPR011989">
    <property type="entry name" value="ARM-like"/>
</dbReference>
<evidence type="ECO:0000313" key="2">
    <source>
        <dbReference type="EMBL" id="VVB11676.1"/>
    </source>
</evidence>
<evidence type="ECO:0000256" key="1">
    <source>
        <dbReference type="SAM" id="Phobius"/>
    </source>
</evidence>
<keyword evidence="1" id="KW-0812">Transmembrane</keyword>
<keyword evidence="1" id="KW-0472">Membrane</keyword>
<dbReference type="EMBL" id="CABITT030000007">
    <property type="protein sequence ID" value="VVB11676.1"/>
    <property type="molecule type" value="Genomic_DNA"/>
</dbReference>
<accession>A0A565CDJ4</accession>
<proteinExistence type="predicted"/>
<gene>
    <name evidence="2" type="ORF">ANE_LOCUS22120</name>
</gene>
<name>A0A565CDJ4_9BRAS</name>
<dbReference type="PANTHER" id="PTHR36000:SF2">
    <property type="entry name" value="DEFECTIVE 1273 PROTEIN, PUTATIVE-RELATED"/>
    <property type="match status" value="1"/>
</dbReference>
<dbReference type="PANTHER" id="PTHR36000">
    <property type="entry name" value="DEFECTIVE 1273 PROTEIN, PUTATIVE-RELATED"/>
    <property type="match status" value="1"/>
</dbReference>
<feature type="transmembrane region" description="Helical" evidence="1">
    <location>
        <begin position="123"/>
        <end position="145"/>
    </location>
</feature>
<sequence>MLKSELNTKGPDFVSRDLLICIRLLSRYLLMENLPNMVAVIWSEDSNSQLEATNLLRRLISIGVKNPPINDVVQYGVVLRVVKFLSRTSGSLGSPILLQGHQSTLMLSLKVVLFRAFENFVQLVLDLAISVLKFLFVLILVVSSISEMSYCAHERRLALVPFPLVIGIVVAVQGYYKKPH</sequence>
<feature type="transmembrane region" description="Helical" evidence="1">
    <location>
        <begin position="157"/>
        <end position="176"/>
    </location>
</feature>
<dbReference type="OrthoDB" id="29145at2759"/>
<comment type="caution">
    <text evidence="2">The sequence shown here is derived from an EMBL/GenBank/DDBJ whole genome shotgun (WGS) entry which is preliminary data.</text>
</comment>
<dbReference type="Proteomes" id="UP000489600">
    <property type="component" value="Unassembled WGS sequence"/>
</dbReference>
<dbReference type="AlphaFoldDB" id="A0A565CDJ4"/>
<dbReference type="Gene3D" id="1.25.10.10">
    <property type="entry name" value="Leucine-rich Repeat Variant"/>
    <property type="match status" value="1"/>
</dbReference>
<reference evidence="2" key="1">
    <citation type="submission" date="2019-07" db="EMBL/GenBank/DDBJ databases">
        <authorList>
            <person name="Dittberner H."/>
        </authorList>
    </citation>
    <scope>NUCLEOTIDE SEQUENCE [LARGE SCALE GENOMIC DNA]</scope>
</reference>